<name>A0A2T6B1U5_9RHOB</name>
<feature type="transmembrane region" description="Helical" evidence="1">
    <location>
        <begin position="40"/>
        <end position="58"/>
    </location>
</feature>
<dbReference type="Proteomes" id="UP000244224">
    <property type="component" value="Unassembled WGS sequence"/>
</dbReference>
<keyword evidence="1" id="KW-1133">Transmembrane helix</keyword>
<gene>
    <name evidence="3" type="ORF">C8N34_106220</name>
</gene>
<proteinExistence type="predicted"/>
<dbReference type="InterPro" id="IPR000620">
    <property type="entry name" value="EamA_dom"/>
</dbReference>
<feature type="transmembrane region" description="Helical" evidence="1">
    <location>
        <begin position="123"/>
        <end position="143"/>
    </location>
</feature>
<keyword evidence="4" id="KW-1185">Reference proteome</keyword>
<dbReference type="GO" id="GO:0016020">
    <property type="term" value="C:membrane"/>
    <property type="evidence" value="ECO:0007669"/>
    <property type="project" value="InterPro"/>
</dbReference>
<feature type="transmembrane region" description="Helical" evidence="1">
    <location>
        <begin position="224"/>
        <end position="248"/>
    </location>
</feature>
<feature type="domain" description="EamA" evidence="2">
    <location>
        <begin position="160"/>
        <end position="296"/>
    </location>
</feature>
<sequence length="300" mass="30990">MALPLWAWAGLAAALAQTGRNAAQSGLTARLGTLGATNVRFLFGLPFAALFLWLALMWSGEPLPALTLRTIGFTAMGSLAQIAATALMLQVMRTQGFGITTAWLKVEPVLVALVGWAMLGDPLTAPMLGAIGVAVVGVLILTLKPGAGRAMLTGLGPAAMGLLAGLAFGMAAIGFRGGITALPEGGFLVRSLTTLVLSLAIQTGMLGLWLALRDRPALAGSLREWLPSLAAGFLGALASAFWFIAFSLTSAANVRTLALAEVVFALAVARFAFRQRVTPRQMAGIGVLLLGVALLMRVSP</sequence>
<evidence type="ECO:0000259" key="2">
    <source>
        <dbReference type="Pfam" id="PF00892"/>
    </source>
</evidence>
<feature type="transmembrane region" description="Helical" evidence="1">
    <location>
        <begin position="187"/>
        <end position="212"/>
    </location>
</feature>
<dbReference type="EMBL" id="QBKP01000006">
    <property type="protein sequence ID" value="PTX50038.1"/>
    <property type="molecule type" value="Genomic_DNA"/>
</dbReference>
<feature type="transmembrane region" description="Helical" evidence="1">
    <location>
        <begin position="254"/>
        <end position="273"/>
    </location>
</feature>
<dbReference type="AlphaFoldDB" id="A0A2T6B1U5"/>
<dbReference type="Gene3D" id="1.10.3730.20">
    <property type="match status" value="1"/>
</dbReference>
<evidence type="ECO:0000313" key="3">
    <source>
        <dbReference type="EMBL" id="PTX50038.1"/>
    </source>
</evidence>
<evidence type="ECO:0000256" key="1">
    <source>
        <dbReference type="SAM" id="Phobius"/>
    </source>
</evidence>
<reference evidence="3 4" key="1">
    <citation type="submission" date="2018-04" db="EMBL/GenBank/DDBJ databases">
        <title>Genomic Encyclopedia of Archaeal and Bacterial Type Strains, Phase II (KMG-II): from individual species to whole genera.</title>
        <authorList>
            <person name="Goeker M."/>
        </authorList>
    </citation>
    <scope>NUCLEOTIDE SEQUENCE [LARGE SCALE GENOMIC DNA]</scope>
    <source>
        <strain evidence="3 4">DSM 21823</strain>
    </source>
</reference>
<feature type="transmembrane region" description="Helical" evidence="1">
    <location>
        <begin position="155"/>
        <end position="175"/>
    </location>
</feature>
<dbReference type="SUPFAM" id="SSF103481">
    <property type="entry name" value="Multidrug resistance efflux transporter EmrE"/>
    <property type="match status" value="2"/>
</dbReference>
<keyword evidence="1" id="KW-0472">Membrane</keyword>
<comment type="caution">
    <text evidence="3">The sequence shown here is derived from an EMBL/GenBank/DDBJ whole genome shotgun (WGS) entry which is preliminary data.</text>
</comment>
<protein>
    <submittedName>
        <fullName evidence="3">EamA-like transporter family protein</fullName>
    </submittedName>
</protein>
<evidence type="ECO:0000313" key="4">
    <source>
        <dbReference type="Proteomes" id="UP000244224"/>
    </source>
</evidence>
<dbReference type="InterPro" id="IPR037185">
    <property type="entry name" value="EmrE-like"/>
</dbReference>
<accession>A0A2T6B1U5</accession>
<dbReference type="OrthoDB" id="5243804at2"/>
<dbReference type="Pfam" id="PF00892">
    <property type="entry name" value="EamA"/>
    <property type="match status" value="1"/>
</dbReference>
<organism evidence="3 4">
    <name type="scientific">Gemmobacter caeni</name>
    <dbReference type="NCBI Taxonomy" id="589035"/>
    <lineage>
        <taxon>Bacteria</taxon>
        <taxon>Pseudomonadati</taxon>
        <taxon>Pseudomonadota</taxon>
        <taxon>Alphaproteobacteria</taxon>
        <taxon>Rhodobacterales</taxon>
        <taxon>Paracoccaceae</taxon>
        <taxon>Gemmobacter</taxon>
    </lineage>
</organism>
<keyword evidence="1" id="KW-0812">Transmembrane</keyword>
<dbReference type="RefSeq" id="WP_108128958.1">
    <property type="nucleotide sequence ID" value="NZ_QBKP01000006.1"/>
</dbReference>
<feature type="transmembrane region" description="Helical" evidence="1">
    <location>
        <begin position="70"/>
        <end position="89"/>
    </location>
</feature>